<dbReference type="Pfam" id="PF11437">
    <property type="entry name" value="Vanabin-2"/>
    <property type="match status" value="1"/>
</dbReference>
<dbReference type="InterPro" id="IPR021544">
    <property type="entry name" value="Vanabin-2"/>
</dbReference>
<dbReference type="GeneTree" id="ENSGT00730000112793"/>
<feature type="chain" id="PRO_5003577990" evidence="1">
    <location>
        <begin position="19"/>
        <end position="143"/>
    </location>
</feature>
<accession>H2YD41</accession>
<keyword evidence="3" id="KW-1185">Reference proteome</keyword>
<dbReference type="InParanoid" id="H2YD41"/>
<feature type="signal peptide" evidence="1">
    <location>
        <begin position="1"/>
        <end position="18"/>
    </location>
</feature>
<dbReference type="OMA" id="CHATREA"/>
<proteinExistence type="predicted"/>
<organism evidence="2 3">
    <name type="scientific">Ciona savignyi</name>
    <name type="common">Pacific transparent sea squirt</name>
    <dbReference type="NCBI Taxonomy" id="51511"/>
    <lineage>
        <taxon>Eukaryota</taxon>
        <taxon>Metazoa</taxon>
        <taxon>Chordata</taxon>
        <taxon>Tunicata</taxon>
        <taxon>Ascidiacea</taxon>
        <taxon>Phlebobranchia</taxon>
        <taxon>Cionidae</taxon>
        <taxon>Ciona</taxon>
    </lineage>
</organism>
<dbReference type="HOGENOM" id="CLU_1805508_0_0_1"/>
<protein>
    <submittedName>
        <fullName evidence="2">Uncharacterized protein</fullName>
    </submittedName>
</protein>
<reference evidence="2" key="3">
    <citation type="submission" date="2025-09" db="UniProtKB">
        <authorList>
            <consortium name="Ensembl"/>
        </authorList>
    </citation>
    <scope>IDENTIFICATION</scope>
</reference>
<evidence type="ECO:0000313" key="3">
    <source>
        <dbReference type="Proteomes" id="UP000007875"/>
    </source>
</evidence>
<name>H2YD41_CIOSA</name>
<dbReference type="Proteomes" id="UP000007875">
    <property type="component" value="Unassembled WGS sequence"/>
</dbReference>
<dbReference type="InterPro" id="IPR037242">
    <property type="entry name" value="Vanabin-2_sf"/>
</dbReference>
<reference evidence="2" key="2">
    <citation type="submission" date="2025-08" db="UniProtKB">
        <authorList>
            <consortium name="Ensembl"/>
        </authorList>
    </citation>
    <scope>IDENTIFICATION</scope>
</reference>
<dbReference type="Gene3D" id="1.10.246.100">
    <property type="entry name" value="Vanadium-binding protein 2"/>
    <property type="match status" value="1"/>
</dbReference>
<dbReference type="AlphaFoldDB" id="H2YD41"/>
<dbReference type="Ensembl" id="ENSCSAVT00000003288.1">
    <property type="protein sequence ID" value="ENSCSAVP00000003239.1"/>
    <property type="gene ID" value="ENSCSAVG00000001926.1"/>
</dbReference>
<keyword evidence="1" id="KW-0732">Signal</keyword>
<evidence type="ECO:0000256" key="1">
    <source>
        <dbReference type="SAM" id="SignalP"/>
    </source>
</evidence>
<dbReference type="SUPFAM" id="SSF144129">
    <property type="entry name" value="Vanabin-like"/>
    <property type="match status" value="1"/>
</dbReference>
<reference evidence="3" key="1">
    <citation type="submission" date="2003-08" db="EMBL/GenBank/DDBJ databases">
        <authorList>
            <person name="Birren B."/>
            <person name="Nusbaum C."/>
            <person name="Abebe A."/>
            <person name="Abouelleil A."/>
            <person name="Adekoya E."/>
            <person name="Ait-zahra M."/>
            <person name="Allen N."/>
            <person name="Allen T."/>
            <person name="An P."/>
            <person name="Anderson M."/>
            <person name="Anderson S."/>
            <person name="Arachchi H."/>
            <person name="Armbruster J."/>
            <person name="Bachantsang P."/>
            <person name="Baldwin J."/>
            <person name="Barry A."/>
            <person name="Bayul T."/>
            <person name="Blitshsteyn B."/>
            <person name="Bloom T."/>
            <person name="Blye J."/>
            <person name="Boguslavskiy L."/>
            <person name="Borowsky M."/>
            <person name="Boukhgalter B."/>
            <person name="Brunache A."/>
            <person name="Butler J."/>
            <person name="Calixte N."/>
            <person name="Calvo S."/>
            <person name="Camarata J."/>
            <person name="Campo K."/>
            <person name="Chang J."/>
            <person name="Cheshatsang Y."/>
            <person name="Citroen M."/>
            <person name="Collymore A."/>
            <person name="Considine T."/>
            <person name="Cook A."/>
            <person name="Cooke P."/>
            <person name="Corum B."/>
            <person name="Cuomo C."/>
            <person name="David R."/>
            <person name="Dawoe T."/>
            <person name="Degray S."/>
            <person name="Dodge S."/>
            <person name="Dooley K."/>
            <person name="Dorje P."/>
            <person name="Dorjee K."/>
            <person name="Dorris L."/>
            <person name="Duffey N."/>
            <person name="Dupes A."/>
            <person name="Elkins T."/>
            <person name="Engels R."/>
            <person name="Erickson J."/>
            <person name="Farina A."/>
            <person name="Faro S."/>
            <person name="Ferreira P."/>
            <person name="Fischer H."/>
            <person name="Fitzgerald M."/>
            <person name="Foley K."/>
            <person name="Gage D."/>
            <person name="Galagan J."/>
            <person name="Gearin G."/>
            <person name="Gnerre S."/>
            <person name="Gnirke A."/>
            <person name="Goyette A."/>
            <person name="Graham J."/>
            <person name="Grandbois E."/>
            <person name="Gyaltsen K."/>
            <person name="Hafez N."/>
            <person name="Hagopian D."/>
            <person name="Hagos B."/>
            <person name="Hall J."/>
            <person name="Hatcher B."/>
            <person name="Heller A."/>
            <person name="Higgins H."/>
            <person name="Honan T."/>
            <person name="Horn A."/>
            <person name="Houde N."/>
            <person name="Hughes L."/>
            <person name="Hulme W."/>
            <person name="Husby E."/>
            <person name="Iliev I."/>
            <person name="Jaffe D."/>
            <person name="Jones C."/>
            <person name="Kamal M."/>
            <person name="Kamat A."/>
            <person name="Kamvysselis M."/>
            <person name="Karlsson E."/>
            <person name="Kells C."/>
            <person name="Kieu A."/>
            <person name="Kisner P."/>
            <person name="Kodira C."/>
            <person name="Kulbokas E."/>
            <person name="Labutti K."/>
            <person name="Lama D."/>
            <person name="Landers T."/>
            <person name="Leger J."/>
            <person name="Levine S."/>
            <person name="Lewis D."/>
            <person name="Lewis T."/>
            <person name="Lindblad-toh K."/>
            <person name="Liu X."/>
            <person name="Lokyitsang T."/>
            <person name="Lokyitsang Y."/>
            <person name="Lucien O."/>
            <person name="Lui A."/>
            <person name="Ma L.J."/>
            <person name="Mabbitt R."/>
            <person name="Macdonald J."/>
            <person name="Maclean C."/>
            <person name="Major J."/>
            <person name="Manning J."/>
            <person name="Marabella R."/>
            <person name="Maru K."/>
            <person name="Matthews C."/>
            <person name="Mauceli E."/>
            <person name="Mccarthy M."/>
            <person name="Mcdonough S."/>
            <person name="Mcghee T."/>
            <person name="Meldrim J."/>
            <person name="Meneus L."/>
            <person name="Mesirov J."/>
            <person name="Mihalev A."/>
            <person name="Mihova T."/>
            <person name="Mikkelsen T."/>
            <person name="Mlenga V."/>
            <person name="Moru K."/>
            <person name="Mozes J."/>
            <person name="Mulrain L."/>
            <person name="Munson G."/>
            <person name="Naylor J."/>
            <person name="Newes C."/>
            <person name="Nguyen C."/>
            <person name="Nguyen N."/>
            <person name="Nguyen T."/>
            <person name="Nicol R."/>
            <person name="Nielsen C."/>
            <person name="Nizzari M."/>
            <person name="Norbu C."/>
            <person name="Norbu N."/>
            <person name="O'donnell P."/>
            <person name="Okoawo O."/>
            <person name="O'leary S."/>
            <person name="Omotosho B."/>
            <person name="O'neill K."/>
            <person name="Osman S."/>
            <person name="Parker S."/>
            <person name="Perrin D."/>
            <person name="Phunkhang P."/>
            <person name="Piqani B."/>
            <person name="Purcell S."/>
            <person name="Rachupka T."/>
            <person name="Ramasamy U."/>
            <person name="Rameau R."/>
            <person name="Ray V."/>
            <person name="Raymond C."/>
            <person name="Retta R."/>
            <person name="Richardson S."/>
            <person name="Rise C."/>
            <person name="Rodriguez J."/>
            <person name="Rogers J."/>
            <person name="Rogov P."/>
            <person name="Rutman M."/>
            <person name="Schupbach R."/>
            <person name="Seaman C."/>
            <person name="Settipalli S."/>
            <person name="Sharpe T."/>
            <person name="Sheridan J."/>
            <person name="Sherpa N."/>
            <person name="Shi J."/>
            <person name="Smirnov S."/>
            <person name="Smith C."/>
            <person name="Sougnez C."/>
            <person name="Spencer B."/>
            <person name="Stalker J."/>
            <person name="Stange-thomann N."/>
            <person name="Stavropoulos S."/>
            <person name="Stetson K."/>
            <person name="Stone C."/>
            <person name="Stone S."/>
            <person name="Stubbs M."/>
            <person name="Talamas J."/>
            <person name="Tchuinga P."/>
            <person name="Tenzing P."/>
            <person name="Tesfaye S."/>
            <person name="Theodore J."/>
            <person name="Thoulutsang Y."/>
            <person name="Topham K."/>
            <person name="Towey S."/>
            <person name="Tsamla T."/>
            <person name="Tsomo N."/>
            <person name="Vallee D."/>
            <person name="Vassiliev H."/>
            <person name="Venkataraman V."/>
            <person name="Vinson J."/>
            <person name="Vo A."/>
            <person name="Wade C."/>
            <person name="Wang S."/>
            <person name="Wangchuk T."/>
            <person name="Wangdi T."/>
            <person name="Whittaker C."/>
            <person name="Wilkinson J."/>
            <person name="Wu Y."/>
            <person name="Wyman D."/>
            <person name="Yadav S."/>
            <person name="Yang S."/>
            <person name="Yang X."/>
            <person name="Yeager S."/>
            <person name="Yee E."/>
            <person name="Young G."/>
            <person name="Zainoun J."/>
            <person name="Zembeck L."/>
            <person name="Zimmer A."/>
            <person name="Zody M."/>
            <person name="Lander E."/>
        </authorList>
    </citation>
    <scope>NUCLEOTIDE SEQUENCE [LARGE SCALE GENOMIC DNA]</scope>
</reference>
<evidence type="ECO:0000313" key="2">
    <source>
        <dbReference type="Ensembl" id="ENSCSAVP00000003239.1"/>
    </source>
</evidence>
<sequence length="143" mass="15525">MKGVVLCFVILGLTVVLADHHRPILAHLKARLGMTHSCIDGCKTECAPLATCAKRTCLRTCRTNRRAGEDNKHCMMKCVFKTCLNQTPACKTCSAPCMQRVRSCKFAHCAAECPAGQTVPQHLSSVPCRTCVLGNCFQGNTNA</sequence>